<accession>A0A2T0R2S6</accession>
<organism evidence="2 3">
    <name type="scientific">Kineococcus rhizosphaerae</name>
    <dbReference type="NCBI Taxonomy" id="559628"/>
    <lineage>
        <taxon>Bacteria</taxon>
        <taxon>Bacillati</taxon>
        <taxon>Actinomycetota</taxon>
        <taxon>Actinomycetes</taxon>
        <taxon>Kineosporiales</taxon>
        <taxon>Kineosporiaceae</taxon>
        <taxon>Kineococcus</taxon>
    </lineage>
</organism>
<sequence length="163" mass="17378">MPPTVHLTVVTVAAWTEWQRYPQTLRHRVRARLTEQADRRGLHLDGAPSLRVEGVGDQVRVRITATATAAPAAVVVVDGGATVVGLGDPATHLAACLERAELAGQRAGRLNARLWVTSVRGAGLRQRTQLSRLQSTATRLGVPELVSAQVPPGPPPGTRGWGR</sequence>
<dbReference type="Proteomes" id="UP000238083">
    <property type="component" value="Unassembled WGS sequence"/>
</dbReference>
<reference evidence="2 3" key="1">
    <citation type="submission" date="2018-03" db="EMBL/GenBank/DDBJ databases">
        <title>Genomic Encyclopedia of Archaeal and Bacterial Type Strains, Phase II (KMG-II): from individual species to whole genera.</title>
        <authorList>
            <person name="Goeker M."/>
        </authorList>
    </citation>
    <scope>NUCLEOTIDE SEQUENCE [LARGE SCALE GENOMIC DNA]</scope>
    <source>
        <strain evidence="2 3">DSM 19711</strain>
    </source>
</reference>
<comment type="caution">
    <text evidence="2">The sequence shown here is derived from an EMBL/GenBank/DDBJ whole genome shotgun (WGS) entry which is preliminary data.</text>
</comment>
<gene>
    <name evidence="2" type="ORF">CLV37_107190</name>
</gene>
<dbReference type="EMBL" id="PVZF01000007">
    <property type="protein sequence ID" value="PRY14071.1"/>
    <property type="molecule type" value="Genomic_DNA"/>
</dbReference>
<dbReference type="RefSeq" id="WP_146149426.1">
    <property type="nucleotide sequence ID" value="NZ_PVZF01000007.1"/>
</dbReference>
<feature type="region of interest" description="Disordered" evidence="1">
    <location>
        <begin position="143"/>
        <end position="163"/>
    </location>
</feature>
<dbReference type="AlphaFoldDB" id="A0A2T0R2S6"/>
<name>A0A2T0R2S6_9ACTN</name>
<protein>
    <submittedName>
        <fullName evidence="2">Uncharacterized protein</fullName>
    </submittedName>
</protein>
<evidence type="ECO:0000313" key="3">
    <source>
        <dbReference type="Proteomes" id="UP000238083"/>
    </source>
</evidence>
<evidence type="ECO:0000313" key="2">
    <source>
        <dbReference type="EMBL" id="PRY14071.1"/>
    </source>
</evidence>
<proteinExistence type="predicted"/>
<keyword evidence="3" id="KW-1185">Reference proteome</keyword>
<evidence type="ECO:0000256" key="1">
    <source>
        <dbReference type="SAM" id="MobiDB-lite"/>
    </source>
</evidence>